<dbReference type="AlphaFoldDB" id="A0A7K3W216"/>
<sequence length="79" mass="7863">MQLHLPAVLLTVVYAAALAVAVTAPGEHLAAGLVVLTGLVARWAVRHRRPSAAAVPVAAATATVDAVLAPEVAPARAVA</sequence>
<comment type="caution">
    <text evidence="2">The sequence shown here is derived from an EMBL/GenBank/DDBJ whole genome shotgun (WGS) entry which is preliminary data.</text>
</comment>
<keyword evidence="1" id="KW-0812">Transmembrane</keyword>
<organism evidence="2 3">
    <name type="scientific">Geodermatophilus sabuli</name>
    <dbReference type="NCBI Taxonomy" id="1564158"/>
    <lineage>
        <taxon>Bacteria</taxon>
        <taxon>Bacillati</taxon>
        <taxon>Actinomycetota</taxon>
        <taxon>Actinomycetes</taxon>
        <taxon>Geodermatophilales</taxon>
        <taxon>Geodermatophilaceae</taxon>
        <taxon>Geodermatophilus</taxon>
    </lineage>
</organism>
<keyword evidence="1" id="KW-0472">Membrane</keyword>
<proteinExistence type="predicted"/>
<evidence type="ECO:0000313" key="2">
    <source>
        <dbReference type="EMBL" id="NEK58915.1"/>
    </source>
</evidence>
<dbReference type="RefSeq" id="WP_163482297.1">
    <property type="nucleotide sequence ID" value="NZ_JAAGWF010000014.1"/>
</dbReference>
<dbReference type="Proteomes" id="UP000470246">
    <property type="component" value="Unassembled WGS sequence"/>
</dbReference>
<keyword evidence="1" id="KW-1133">Transmembrane helix</keyword>
<reference evidence="2 3" key="1">
    <citation type="submission" date="2020-02" db="EMBL/GenBank/DDBJ databases">
        <title>Geodermatophilus sabuli CPCC 205279 I12A-02694.</title>
        <authorList>
            <person name="Jiang Z."/>
        </authorList>
    </citation>
    <scope>NUCLEOTIDE SEQUENCE [LARGE SCALE GENOMIC DNA]</scope>
    <source>
        <strain evidence="2 3">I12A-02694</strain>
    </source>
</reference>
<feature type="transmembrane region" description="Helical" evidence="1">
    <location>
        <begin position="29"/>
        <end position="45"/>
    </location>
</feature>
<protein>
    <submittedName>
        <fullName evidence="2">Uncharacterized protein</fullName>
    </submittedName>
</protein>
<keyword evidence="3" id="KW-1185">Reference proteome</keyword>
<evidence type="ECO:0000256" key="1">
    <source>
        <dbReference type="SAM" id="Phobius"/>
    </source>
</evidence>
<name>A0A7K3W216_9ACTN</name>
<accession>A0A7K3W216</accession>
<gene>
    <name evidence="2" type="ORF">GCU56_13675</name>
</gene>
<evidence type="ECO:0000313" key="3">
    <source>
        <dbReference type="Proteomes" id="UP000470246"/>
    </source>
</evidence>
<dbReference type="EMBL" id="JAAGWF010000014">
    <property type="protein sequence ID" value="NEK58915.1"/>
    <property type="molecule type" value="Genomic_DNA"/>
</dbReference>